<protein>
    <submittedName>
        <fullName evidence="2">(northern house mosquito) hypothetical protein</fullName>
    </submittedName>
</protein>
<organism evidence="2">
    <name type="scientific">Culex pipiens</name>
    <name type="common">House mosquito</name>
    <dbReference type="NCBI Taxonomy" id="7175"/>
    <lineage>
        <taxon>Eukaryota</taxon>
        <taxon>Metazoa</taxon>
        <taxon>Ecdysozoa</taxon>
        <taxon>Arthropoda</taxon>
        <taxon>Hexapoda</taxon>
        <taxon>Insecta</taxon>
        <taxon>Pterygota</taxon>
        <taxon>Neoptera</taxon>
        <taxon>Endopterygota</taxon>
        <taxon>Diptera</taxon>
        <taxon>Nematocera</taxon>
        <taxon>Culicoidea</taxon>
        <taxon>Culicidae</taxon>
        <taxon>Culicinae</taxon>
        <taxon>Culicini</taxon>
        <taxon>Culex</taxon>
        <taxon>Culex</taxon>
    </lineage>
</organism>
<dbReference type="AlphaFoldDB" id="A0A8D8CMX1"/>
<evidence type="ECO:0000313" key="2">
    <source>
        <dbReference type="EMBL" id="CAG6494077.1"/>
    </source>
</evidence>
<dbReference type="EMBL" id="HBUE01124634">
    <property type="protein sequence ID" value="CAG6494077.1"/>
    <property type="molecule type" value="Transcribed_RNA"/>
</dbReference>
<dbReference type="EMBL" id="HBUE01124630">
    <property type="protein sequence ID" value="CAG6494074.1"/>
    <property type="molecule type" value="Transcribed_RNA"/>
</dbReference>
<reference evidence="2" key="1">
    <citation type="submission" date="2021-05" db="EMBL/GenBank/DDBJ databases">
        <authorList>
            <person name="Alioto T."/>
            <person name="Alioto T."/>
            <person name="Gomez Garrido J."/>
        </authorList>
    </citation>
    <scope>NUCLEOTIDE SEQUENCE</scope>
</reference>
<feature type="region of interest" description="Disordered" evidence="1">
    <location>
        <begin position="48"/>
        <end position="105"/>
    </location>
</feature>
<name>A0A8D8CMX1_CULPI</name>
<evidence type="ECO:0000256" key="1">
    <source>
        <dbReference type="SAM" id="MobiDB-lite"/>
    </source>
</evidence>
<accession>A0A8D8CMX1</accession>
<sequence length="105" mass="11656">MLLDEETSHFAQEDIWLHGPDQGLQFGTLPRMLVDLLPTFVDEARLESEDEMNDDPTSQVALGHASELNDDLGGPCDQEDKEKWADNSNSTITPDGEDVFNGNHS</sequence>
<proteinExistence type="predicted"/>